<name>A0A197JTU9_9FUNG</name>
<dbReference type="AlphaFoldDB" id="A0A197JTU9"/>
<feature type="compositionally biased region" description="Acidic residues" evidence="1">
    <location>
        <begin position="647"/>
        <end position="665"/>
    </location>
</feature>
<sequence length="802" mass="87324">MNRTHPLEIPEILTRVGRHVPLWVHTKPSSSFTSPPVPEPHNQPINSITLPQPPMGPPYFDPQHLLSCIQVNRTWHDIFLPILCFSFDDTAVQTAPITTFFPSTTTTREGEERTVVKVLNRCSPPAVEFFLRNSLRFRLLVLTRPCAPILALPPAQLPIHLLHLELVGLDEDSSPFGFITHSPPQSSLSAPPPTFSTSTFTPSTRNTSTTTTPTTTSCNEWSKTLILQNTRLQSLRWQGGDFQRDNHGMLDSLALAAKLHRLQDLVLECWKLDQGFIELLRSNPGLRTLALDFVTGEALPPLTTTAGREDEGGSSSGTATMGSSSLSSSSSYLLSLLNIPSGASSNGAYTQAKSSTMTNPTTGRYPPEWRDDDEDDYHPYSTNLKRKNPNPYGFQLPHLTCLSVCKDVESGAFETLVRLCPNLEELSWMGPLDSDLEALTLNLAQCCPRVAVLTYSTVDVSEPEHRYAALVLSLPALVDLQIRIPTLEGGEFAGALLSQHAATLEILDLRIVNRRPSSATSEQSRESLRKILMGCSELTALSIEGAERMSEYLFLFTWACSPRLHRLFLAASISGDSGPGPDVVVALQGQGQGQGQGQDVQRVQGRDRSSEEDSFVAEAALYGWSVVGSSRPSPRCRRHPSGTNTSDFDDDEDVDEDELDEEEGEVFVTTGGNHSTGSNPISGQGISSSSNSNTVLPSEIIHPHQGFNPDSATTTASPNTSNTQPPPYNSTGSIYGDEDTPMPVVLSTASSSSSSLSSSSSSAGSTSFVRDMMHRLEDMPRLQSFVLDGVEYTRMSSLMTAR</sequence>
<dbReference type="EMBL" id="KV442053">
    <property type="protein sequence ID" value="OAQ27866.1"/>
    <property type="molecule type" value="Genomic_DNA"/>
</dbReference>
<feature type="compositionally biased region" description="Low complexity" evidence="1">
    <location>
        <begin position="746"/>
        <end position="765"/>
    </location>
</feature>
<accession>A0A197JTU9</accession>
<feature type="compositionally biased region" description="Low complexity" evidence="1">
    <location>
        <begin position="666"/>
        <end position="693"/>
    </location>
</feature>
<feature type="compositionally biased region" description="Polar residues" evidence="1">
    <location>
        <begin position="348"/>
        <end position="362"/>
    </location>
</feature>
<protein>
    <submittedName>
        <fullName evidence="2">Uncharacterized protein</fullName>
    </submittedName>
</protein>
<evidence type="ECO:0000313" key="3">
    <source>
        <dbReference type="Proteomes" id="UP000078512"/>
    </source>
</evidence>
<organism evidence="2 3">
    <name type="scientific">Linnemannia elongata AG-77</name>
    <dbReference type="NCBI Taxonomy" id="1314771"/>
    <lineage>
        <taxon>Eukaryota</taxon>
        <taxon>Fungi</taxon>
        <taxon>Fungi incertae sedis</taxon>
        <taxon>Mucoromycota</taxon>
        <taxon>Mortierellomycotina</taxon>
        <taxon>Mortierellomycetes</taxon>
        <taxon>Mortierellales</taxon>
        <taxon>Mortierellaceae</taxon>
        <taxon>Linnemannia</taxon>
    </lineage>
</organism>
<feature type="region of interest" description="Disordered" evidence="1">
    <location>
        <begin position="29"/>
        <end position="53"/>
    </location>
</feature>
<feature type="compositionally biased region" description="Low complexity" evidence="1">
    <location>
        <begin position="711"/>
        <end position="723"/>
    </location>
</feature>
<feature type="region of interest" description="Disordered" evidence="1">
    <location>
        <begin position="628"/>
        <end position="765"/>
    </location>
</feature>
<evidence type="ECO:0000256" key="1">
    <source>
        <dbReference type="SAM" id="MobiDB-lite"/>
    </source>
</evidence>
<dbReference type="Gene3D" id="3.80.10.10">
    <property type="entry name" value="Ribonuclease Inhibitor"/>
    <property type="match status" value="1"/>
</dbReference>
<feature type="region of interest" description="Disordered" evidence="1">
    <location>
        <begin position="348"/>
        <end position="377"/>
    </location>
</feature>
<evidence type="ECO:0000313" key="2">
    <source>
        <dbReference type="EMBL" id="OAQ27866.1"/>
    </source>
</evidence>
<dbReference type="OrthoDB" id="2400175at2759"/>
<keyword evidence="3" id="KW-1185">Reference proteome</keyword>
<dbReference type="SUPFAM" id="SSF52047">
    <property type="entry name" value="RNI-like"/>
    <property type="match status" value="1"/>
</dbReference>
<reference evidence="2 3" key="1">
    <citation type="submission" date="2016-05" db="EMBL/GenBank/DDBJ databases">
        <title>Genome sequencing reveals origins of a unique bacterial endosymbiosis in the earliest lineages of terrestrial Fungi.</title>
        <authorList>
            <consortium name="DOE Joint Genome Institute"/>
            <person name="Uehling J."/>
            <person name="Gryganskyi A."/>
            <person name="Hameed K."/>
            <person name="Tschaplinski T."/>
            <person name="Misztal P."/>
            <person name="Wu S."/>
            <person name="Desiro A."/>
            <person name="Vande Pol N."/>
            <person name="Du Z.-Y."/>
            <person name="Zienkiewicz A."/>
            <person name="Zienkiewicz K."/>
            <person name="Morin E."/>
            <person name="Tisserant E."/>
            <person name="Splivallo R."/>
            <person name="Hainaut M."/>
            <person name="Henrissat B."/>
            <person name="Ohm R."/>
            <person name="Kuo A."/>
            <person name="Yan J."/>
            <person name="Lipzen A."/>
            <person name="Nolan M."/>
            <person name="Labutti K."/>
            <person name="Barry K."/>
            <person name="Goldstein A."/>
            <person name="Labbe J."/>
            <person name="Schadt C."/>
            <person name="Tuskan G."/>
            <person name="Grigoriev I."/>
            <person name="Martin F."/>
            <person name="Vilgalys R."/>
            <person name="Bonito G."/>
        </authorList>
    </citation>
    <scope>NUCLEOTIDE SEQUENCE [LARGE SCALE GENOMIC DNA]</scope>
    <source>
        <strain evidence="2 3">AG-77</strain>
    </source>
</reference>
<feature type="compositionally biased region" description="Low complexity" evidence="1">
    <location>
        <begin position="316"/>
        <end position="325"/>
    </location>
</feature>
<dbReference type="Proteomes" id="UP000078512">
    <property type="component" value="Unassembled WGS sequence"/>
</dbReference>
<feature type="region of interest" description="Disordered" evidence="1">
    <location>
        <begin position="581"/>
        <end position="612"/>
    </location>
</feature>
<feature type="region of interest" description="Disordered" evidence="1">
    <location>
        <begin position="300"/>
        <end position="325"/>
    </location>
</feature>
<dbReference type="InterPro" id="IPR032675">
    <property type="entry name" value="LRR_dom_sf"/>
</dbReference>
<feature type="region of interest" description="Disordered" evidence="1">
    <location>
        <begin position="183"/>
        <end position="216"/>
    </location>
</feature>
<proteinExistence type="predicted"/>
<gene>
    <name evidence="2" type="ORF">K457DRAFT_139274</name>
</gene>